<proteinExistence type="predicted"/>
<reference evidence="1" key="1">
    <citation type="submission" date="2014-05" db="EMBL/GenBank/DDBJ databases">
        <authorList>
            <person name="Chronopoulou M."/>
        </authorList>
    </citation>
    <scope>NUCLEOTIDE SEQUENCE</scope>
    <source>
        <tissue evidence="1">Whole organism</tissue>
    </source>
</reference>
<name>A0A0K2TNB3_LEPSM</name>
<dbReference type="EMBL" id="HACA01009959">
    <property type="protein sequence ID" value="CDW27320.1"/>
    <property type="molecule type" value="Transcribed_RNA"/>
</dbReference>
<dbReference type="AlphaFoldDB" id="A0A0K2TNB3"/>
<sequence>MYIIQELMVIRETPPDTITFDNPTNQHVDLKEFIGIMGRGGLSTPSDLLYLSCLYAHSMFSYIIPTPEEKDSLLVNPNLRASFVAPFNDRMQNSLNFDIIAFVGVKCEERHPLSAFLQRISLALFNIMDKNS</sequence>
<protein>
    <submittedName>
        <fullName evidence="1">Uncharacterized protein</fullName>
    </submittedName>
</protein>
<dbReference type="OrthoDB" id="6774179at2759"/>
<accession>A0A0K2TNB3</accession>
<evidence type="ECO:0000313" key="1">
    <source>
        <dbReference type="EMBL" id="CDW27320.1"/>
    </source>
</evidence>
<organism evidence="1">
    <name type="scientific">Lepeophtheirus salmonis</name>
    <name type="common">Salmon louse</name>
    <name type="synonym">Caligus salmonis</name>
    <dbReference type="NCBI Taxonomy" id="72036"/>
    <lineage>
        <taxon>Eukaryota</taxon>
        <taxon>Metazoa</taxon>
        <taxon>Ecdysozoa</taxon>
        <taxon>Arthropoda</taxon>
        <taxon>Crustacea</taxon>
        <taxon>Multicrustacea</taxon>
        <taxon>Hexanauplia</taxon>
        <taxon>Copepoda</taxon>
        <taxon>Siphonostomatoida</taxon>
        <taxon>Caligidae</taxon>
        <taxon>Lepeophtheirus</taxon>
    </lineage>
</organism>